<dbReference type="AlphaFoldDB" id="A0A1Y5PYG8"/>
<proteinExistence type="predicted"/>
<reference evidence="1" key="1">
    <citation type="submission" date="2016-03" db="EMBL/GenBank/DDBJ databases">
        <authorList>
            <person name="Ploux O."/>
        </authorList>
    </citation>
    <scope>NUCLEOTIDE SEQUENCE</scope>
    <source>
        <strain evidence="1">UC10</strain>
    </source>
</reference>
<dbReference type="KEGG" id="sphu:SPPYR_3953"/>
<evidence type="ECO:0000313" key="1">
    <source>
        <dbReference type="EMBL" id="SBV35068.1"/>
    </source>
</evidence>
<organism evidence="1">
    <name type="scientific">uncultured Sphingopyxis sp</name>
    <dbReference type="NCBI Taxonomy" id="310581"/>
    <lineage>
        <taxon>Bacteria</taxon>
        <taxon>Pseudomonadati</taxon>
        <taxon>Pseudomonadota</taxon>
        <taxon>Alphaproteobacteria</taxon>
        <taxon>Sphingomonadales</taxon>
        <taxon>Sphingomonadaceae</taxon>
        <taxon>Sphingopyxis</taxon>
        <taxon>environmental samples</taxon>
    </lineage>
</organism>
<protein>
    <submittedName>
        <fullName evidence="1">Uncharacterized protein</fullName>
    </submittedName>
</protein>
<sequence length="86" mass="9302">MASRRLSAPFLPTLHLWGVRLVRSLGFAMVVVSRAAPSKARRAIGGCRPSVGEAVLNGKSPTEWVFYNILQSVANLGLILLTLTLK</sequence>
<gene>
    <name evidence="1" type="ORF">SPPYR_3953</name>
</gene>
<dbReference type="EMBL" id="LT598653">
    <property type="protein sequence ID" value="SBV35068.1"/>
    <property type="molecule type" value="Genomic_DNA"/>
</dbReference>
<accession>A0A1Y5PYG8</accession>
<name>A0A1Y5PYG8_9SPHN</name>